<keyword evidence="9" id="KW-1185">Reference proteome</keyword>
<reference evidence="8" key="1">
    <citation type="journal article" date="2023" name="Mol. Biol. Evol.">
        <title>Third-Generation Sequencing Reveals the Adaptive Role of the Epigenome in Three Deep-Sea Polychaetes.</title>
        <authorList>
            <person name="Perez M."/>
            <person name="Aroh O."/>
            <person name="Sun Y."/>
            <person name="Lan Y."/>
            <person name="Juniper S.K."/>
            <person name="Young C.R."/>
            <person name="Angers B."/>
            <person name="Qian P.Y."/>
        </authorList>
    </citation>
    <scope>NUCLEOTIDE SEQUENCE</scope>
    <source>
        <strain evidence="8">R07B-5</strain>
    </source>
</reference>
<evidence type="ECO:0000256" key="6">
    <source>
        <dbReference type="ARBA" id="ARBA00069940"/>
    </source>
</evidence>
<dbReference type="InterPro" id="IPR051225">
    <property type="entry name" value="NAD(P)_epim/dehydratase"/>
</dbReference>
<dbReference type="FunFam" id="3.40.50.720:FF:000077">
    <property type="entry name" value="L-threonine 3-dehydrogenase, mitochondrial"/>
    <property type="match status" value="1"/>
</dbReference>
<dbReference type="GO" id="GO:0006567">
    <property type="term" value="P:L-threonine catabolic process"/>
    <property type="evidence" value="ECO:0007669"/>
    <property type="project" value="TreeGrafter"/>
</dbReference>
<evidence type="ECO:0000256" key="5">
    <source>
        <dbReference type="ARBA" id="ARBA00066604"/>
    </source>
</evidence>
<evidence type="ECO:0000256" key="2">
    <source>
        <dbReference type="ARBA" id="ARBA00050613"/>
    </source>
</evidence>
<comment type="catalytic activity">
    <reaction evidence="2">
        <text>L-threonine + NAD(+) = (2S)-2-amino-3-oxobutanoate + NADH + H(+)</text>
        <dbReference type="Rhea" id="RHEA:13161"/>
        <dbReference type="ChEBI" id="CHEBI:15378"/>
        <dbReference type="ChEBI" id="CHEBI:57540"/>
        <dbReference type="ChEBI" id="CHEBI:57926"/>
        <dbReference type="ChEBI" id="CHEBI:57945"/>
        <dbReference type="ChEBI" id="CHEBI:78948"/>
        <dbReference type="EC" id="1.1.1.103"/>
    </reaction>
</comment>
<protein>
    <recommendedName>
        <fullName evidence="6">L-threonine 3-dehydrogenase, mitochondrial</fullName>
        <ecNumber evidence="5">1.1.1.103</ecNumber>
    </recommendedName>
</protein>
<dbReference type="EC" id="1.1.1.103" evidence="5"/>
<gene>
    <name evidence="8" type="ORF">NP493_1442g00004</name>
</gene>
<name>A0AAD9NBG0_RIDPI</name>
<dbReference type="GO" id="GO:0008743">
    <property type="term" value="F:L-threonine 3-dehydrogenase activity"/>
    <property type="evidence" value="ECO:0007669"/>
    <property type="project" value="UniProtKB-EC"/>
</dbReference>
<evidence type="ECO:0000313" key="8">
    <source>
        <dbReference type="EMBL" id="KAK2163885.1"/>
    </source>
</evidence>
<evidence type="ECO:0000256" key="1">
    <source>
        <dbReference type="ARBA" id="ARBA00007637"/>
    </source>
</evidence>
<evidence type="ECO:0000313" key="9">
    <source>
        <dbReference type="Proteomes" id="UP001209878"/>
    </source>
</evidence>
<dbReference type="Pfam" id="PF01370">
    <property type="entry name" value="Epimerase"/>
    <property type="match status" value="1"/>
</dbReference>
<feature type="domain" description="NAD-dependent epimerase/dehydratase" evidence="7">
    <location>
        <begin position="3"/>
        <end position="230"/>
    </location>
</feature>
<evidence type="ECO:0000259" key="7">
    <source>
        <dbReference type="Pfam" id="PF01370"/>
    </source>
</evidence>
<accession>A0AAD9NBG0</accession>
<comment type="similarity">
    <text evidence="1">Belongs to the NAD(P)-dependent epimerase/dehydratase family.</text>
</comment>
<dbReference type="Gene3D" id="3.40.50.720">
    <property type="entry name" value="NAD(P)-binding Rossmann-like Domain"/>
    <property type="match status" value="1"/>
</dbReference>
<dbReference type="InterPro" id="IPR036291">
    <property type="entry name" value="NAD(P)-bd_dom_sf"/>
</dbReference>
<organism evidence="8 9">
    <name type="scientific">Ridgeia piscesae</name>
    <name type="common">Tubeworm</name>
    <dbReference type="NCBI Taxonomy" id="27915"/>
    <lineage>
        <taxon>Eukaryota</taxon>
        <taxon>Metazoa</taxon>
        <taxon>Spiralia</taxon>
        <taxon>Lophotrochozoa</taxon>
        <taxon>Annelida</taxon>
        <taxon>Polychaeta</taxon>
        <taxon>Sedentaria</taxon>
        <taxon>Canalipalpata</taxon>
        <taxon>Sabellida</taxon>
        <taxon>Siboglinidae</taxon>
        <taxon>Ridgeia</taxon>
    </lineage>
</organism>
<dbReference type="SUPFAM" id="SSF51735">
    <property type="entry name" value="NAD(P)-binding Rossmann-fold domains"/>
    <property type="match status" value="1"/>
</dbReference>
<proteinExistence type="inferred from homology"/>
<dbReference type="Proteomes" id="UP001209878">
    <property type="component" value="Unassembled WGS sequence"/>
</dbReference>
<dbReference type="AlphaFoldDB" id="A0AAD9NBG0"/>
<comment type="caution">
    <text evidence="8">The sequence shown here is derived from an EMBL/GenBank/DDBJ whole genome shotgun (WGS) entry which is preliminary data.</text>
</comment>
<comment type="pathway">
    <text evidence="4">Amino-acid degradation; L-threonine degradation via oxydo-reductase pathway; glycine from L-threonine: step 1/2.</text>
</comment>
<dbReference type="PANTHER" id="PTHR42687:SF1">
    <property type="entry name" value="L-THREONINE 3-DEHYDROGENASE, MITOCHONDRIAL"/>
    <property type="match status" value="1"/>
</dbReference>
<dbReference type="EMBL" id="JAODUO010001441">
    <property type="protein sequence ID" value="KAK2163885.1"/>
    <property type="molecule type" value="Genomic_DNA"/>
</dbReference>
<sequence length="311" mass="34867">GLGQLGTGIAQALRDEYGRENVILSDIVLPPGHTLDSGPFIYADILDLKRLKEIVVNERIGSIVHFSALLSALGEKNIALALQLNVVGLHNVLEVSRIYRLKLFIPSSIGAFGTSTPRNLTPDVTIQRPKTIYGVSKVHAELMGEYYHHKFGIDFRSLRVPGIISCDNPGGGTTDYAVQIFQDAISTGHHECYLRPDTRLPMMYMADFLRAVVEFLTYPDDQLTLRTYNIQAISFTPAELADAIKAVVPNFKISYRPDSRQQIADSWPQVLDDSNARNDWNWRHDYDLPHLVSIMLQKMDAAKTSQKSEQQ</sequence>
<dbReference type="InterPro" id="IPR001509">
    <property type="entry name" value="Epimerase_deHydtase"/>
</dbReference>
<dbReference type="PANTHER" id="PTHR42687">
    <property type="entry name" value="L-THREONINE 3-DEHYDROGENASE"/>
    <property type="match status" value="1"/>
</dbReference>
<evidence type="ECO:0000256" key="3">
    <source>
        <dbReference type="ARBA" id="ARBA00059023"/>
    </source>
</evidence>
<comment type="function">
    <text evidence="3">Catalyzes the NAD(+)-dependent oxidation of L-threonine to 2-amino-3-ketobutyrate, mediating L-threonine catabolism.</text>
</comment>
<feature type="non-terminal residue" evidence="8">
    <location>
        <position position="1"/>
    </location>
</feature>
<evidence type="ECO:0000256" key="4">
    <source>
        <dbReference type="ARBA" id="ARBA00060557"/>
    </source>
</evidence>